<dbReference type="PROSITE" id="PS50812">
    <property type="entry name" value="PWWP"/>
    <property type="match status" value="1"/>
</dbReference>
<dbReference type="PROSITE" id="PS51805">
    <property type="entry name" value="EPHD"/>
    <property type="match status" value="1"/>
</dbReference>
<evidence type="ECO:0000256" key="6">
    <source>
        <dbReference type="ARBA" id="ARBA00022990"/>
    </source>
</evidence>
<dbReference type="STRING" id="745531.A0A0C3PHY7"/>
<dbReference type="HOGENOM" id="CLU_003589_0_0_1"/>
<accession>A0A0C3PHY7</accession>
<keyword evidence="2" id="KW-0479">Metal-binding</keyword>
<feature type="region of interest" description="Disordered" evidence="12">
    <location>
        <begin position="627"/>
        <end position="740"/>
    </location>
</feature>
<dbReference type="InterPro" id="IPR013083">
    <property type="entry name" value="Znf_RING/FYVE/PHD"/>
</dbReference>
<gene>
    <name evidence="17" type="ORF">PHLGIDRAFT_30860</name>
</gene>
<evidence type="ECO:0000259" key="14">
    <source>
        <dbReference type="PROSITE" id="PS50016"/>
    </source>
</evidence>
<feature type="domain" description="PHD-type" evidence="14">
    <location>
        <begin position="136"/>
        <end position="186"/>
    </location>
</feature>
<evidence type="ECO:0000259" key="15">
    <source>
        <dbReference type="PROSITE" id="PS50812"/>
    </source>
</evidence>
<evidence type="ECO:0000256" key="5">
    <source>
        <dbReference type="ARBA" id="ARBA00022833"/>
    </source>
</evidence>
<protein>
    <submittedName>
        <fullName evidence="17">Uncharacterized protein</fullName>
    </submittedName>
</protein>
<dbReference type="InterPro" id="IPR050701">
    <property type="entry name" value="Histone_Mod_Regulator"/>
</dbReference>
<keyword evidence="4 10" id="KW-0863">Zinc-finger</keyword>
<dbReference type="GO" id="GO:0006325">
    <property type="term" value="P:chromatin organization"/>
    <property type="evidence" value="ECO:0007669"/>
    <property type="project" value="UniProtKB-ARBA"/>
</dbReference>
<dbReference type="GO" id="GO:0006357">
    <property type="term" value="P:regulation of transcription by RNA polymerase II"/>
    <property type="evidence" value="ECO:0007669"/>
    <property type="project" value="TreeGrafter"/>
</dbReference>
<dbReference type="SMART" id="SM00297">
    <property type="entry name" value="BROMO"/>
    <property type="match status" value="1"/>
</dbReference>
<dbReference type="InterPro" id="IPR034732">
    <property type="entry name" value="EPHD"/>
</dbReference>
<evidence type="ECO:0000259" key="13">
    <source>
        <dbReference type="PROSITE" id="PS50014"/>
    </source>
</evidence>
<dbReference type="Pfam" id="PF00855">
    <property type="entry name" value="PWWP"/>
    <property type="match status" value="1"/>
</dbReference>
<dbReference type="PROSITE" id="PS50014">
    <property type="entry name" value="BROMODOMAIN_2"/>
    <property type="match status" value="1"/>
</dbReference>
<evidence type="ECO:0000313" key="18">
    <source>
        <dbReference type="Proteomes" id="UP000053257"/>
    </source>
</evidence>
<dbReference type="PRINTS" id="PR00503">
    <property type="entry name" value="BROMODOMAIN"/>
</dbReference>
<dbReference type="SUPFAM" id="SSF57903">
    <property type="entry name" value="FYVE/PHD zinc finger"/>
    <property type="match status" value="1"/>
</dbReference>
<feature type="region of interest" description="Disordered" evidence="12">
    <location>
        <begin position="781"/>
        <end position="1055"/>
    </location>
</feature>
<evidence type="ECO:0000256" key="3">
    <source>
        <dbReference type="ARBA" id="ARBA00022737"/>
    </source>
</evidence>
<evidence type="ECO:0000256" key="8">
    <source>
        <dbReference type="ARBA" id="ARBA00023242"/>
    </source>
</evidence>
<dbReference type="InterPro" id="IPR001487">
    <property type="entry name" value="Bromodomain"/>
</dbReference>
<feature type="compositionally biased region" description="Pro residues" evidence="12">
    <location>
        <begin position="630"/>
        <end position="642"/>
    </location>
</feature>
<dbReference type="SUPFAM" id="SSF63748">
    <property type="entry name" value="Tudor/PWWP/MBT"/>
    <property type="match status" value="1"/>
</dbReference>
<evidence type="ECO:0000256" key="2">
    <source>
        <dbReference type="ARBA" id="ARBA00022723"/>
    </source>
</evidence>
<dbReference type="InterPro" id="IPR019786">
    <property type="entry name" value="Zinc_finger_PHD-type_CS"/>
</dbReference>
<feature type="domain" description="PHD-type" evidence="16">
    <location>
        <begin position="190"/>
        <end position="304"/>
    </location>
</feature>
<dbReference type="Pfam" id="PF10513">
    <property type="entry name" value="EPL1"/>
    <property type="match status" value="1"/>
</dbReference>
<dbReference type="Pfam" id="PF13832">
    <property type="entry name" value="zf-HC5HC2H_2"/>
    <property type="match status" value="1"/>
</dbReference>
<dbReference type="InterPro" id="IPR011011">
    <property type="entry name" value="Znf_FYVE_PHD"/>
</dbReference>
<dbReference type="GO" id="GO:0008270">
    <property type="term" value="F:zinc ion binding"/>
    <property type="evidence" value="ECO:0007669"/>
    <property type="project" value="UniProtKB-KW"/>
</dbReference>
<dbReference type="Gene3D" id="3.30.40.10">
    <property type="entry name" value="Zinc/RING finger domain, C3HC4 (zinc finger)"/>
    <property type="match status" value="2"/>
</dbReference>
<dbReference type="SMART" id="SM00249">
    <property type="entry name" value="PHD"/>
    <property type="match status" value="2"/>
</dbReference>
<feature type="compositionally biased region" description="Polar residues" evidence="12">
    <location>
        <begin position="709"/>
        <end position="721"/>
    </location>
</feature>
<dbReference type="InterPro" id="IPR019542">
    <property type="entry name" value="Enhancer_polycomb-like_N"/>
</dbReference>
<dbReference type="Proteomes" id="UP000053257">
    <property type="component" value="Unassembled WGS sequence"/>
</dbReference>
<dbReference type="PROSITE" id="PS50016">
    <property type="entry name" value="ZF_PHD_2"/>
    <property type="match status" value="1"/>
</dbReference>
<feature type="domain" description="Bromo" evidence="13">
    <location>
        <begin position="475"/>
        <end position="545"/>
    </location>
</feature>
<sequence length="1176" mass="129999">MVRIGASPTPAAVAAPAALPKVSFTKVEDDAFSGLTGVADSQARSYGYNDGSSFRLPEHYIRYIEPLESELAVQVEYDMDEQDQEWLDSVNTERRSGNLDKVSYETFEVIMDRLEKEWFDLTKNLPKPDLAMPSEDSTCAICDDSEGENTNAIVFCDGCNLAVHQDCYGVPYIPEGQWLCRKCTVSPENPVCCILCPNEGGAFKQTVHGEWVHLLCAIWVPETRVANDVFMEPVTGVDRIPKQRWKLKCSICDVRTGACIQCIKASCFSAFHATCARKEKLLMPMKASQGSEAPTLACYCEKHLPREQAEARLSALQSEPPVSPGADASQTSKTARAYAKTYKPGPPLVPKIIVERILQYVAKVSLRQKREFVLLVCKYWSLKREARRGAPLLKRLHLEPWTASTGGRQSDEDKAAKLKLLKDLREDLERLKTLSEAVRQREVQKLKQQNVIKQVLQGILYPFHPVMRAVYEIIKSGDKNDYFLIPVSRTEVPDYYDVITKPMSWSVIDKKLSDHAYMDLQEFKDDIFLVLNNAITYNKSDTPFHRTAQRIKKATERAFPELERFVSHHTPSDSLSDPAVTSLPHIGDLEPSLRMLDLLINAEHIQRSSRFVLEKEPLEALFSFELGELKPPPTPPPAPATPAPAAASEAVAPSQKPKRDRRAERERAAERRASTVAALTGSAPRTRRARAAAGLPVDEPESEPIVDMQTESASLPSTSDAHTVDVDGEPPAKRRRGWKRAPIVLPGQSEVLPVVDAVDSHTSFSMFDAGWILPEGHKRVRAAAPVSERPEGKKTKKHDAGPSSPPPAASAGEAEEPAEPTAAEPGEDNTSSLKAQNDPMEVDTGLPDERIEIISVASPTPAHEATGDTTEEEPEPDQDLDAEGEPDEIQVEQDLEQVTEDEASIIEDHPYPYPPTTDETTDGNDQNVDSVDAPMAEPGFPLPNAPNVPVDDASDSADQQSELTALSDSDSARSPVRRMRPATRRRILRSPSSGELTELPTPDEGSDVPPESQPSVDEELPEPGPSKKNTGRKSVSGGKKKAKGKKSPSNPDLGKVVLKRGQPFLESGTLVWGKLAGFPWWPGVVFDVEDELVPKGVLDGHNRKSLEANGLHIVQFYDEQHSWALITVDFILMLGESEELDDDMTSWKSSRQTWKTKKAFQSCHKAFLTAMEQIET</sequence>
<dbReference type="Gene3D" id="2.30.30.140">
    <property type="match status" value="1"/>
</dbReference>
<dbReference type="CDD" id="cd15492">
    <property type="entry name" value="PHD_BRPF_JADE_like"/>
    <property type="match status" value="1"/>
</dbReference>
<feature type="compositionally biased region" description="Basic residues" evidence="12">
    <location>
        <begin position="975"/>
        <end position="988"/>
    </location>
</feature>
<keyword evidence="5" id="KW-0862">Zinc</keyword>
<feature type="region of interest" description="Disordered" evidence="12">
    <location>
        <begin position="311"/>
        <end position="337"/>
    </location>
</feature>
<dbReference type="Gene3D" id="1.20.920.10">
    <property type="entry name" value="Bromodomain-like"/>
    <property type="match status" value="1"/>
</dbReference>
<feature type="coiled-coil region" evidence="11">
    <location>
        <begin position="414"/>
        <end position="441"/>
    </location>
</feature>
<evidence type="ECO:0000256" key="11">
    <source>
        <dbReference type="SAM" id="Coils"/>
    </source>
</evidence>
<evidence type="ECO:0000256" key="1">
    <source>
        <dbReference type="ARBA" id="ARBA00022553"/>
    </source>
</evidence>
<keyword evidence="11" id="KW-0175">Coiled coil</keyword>
<proteinExistence type="predicted"/>
<dbReference type="PANTHER" id="PTHR13793">
    <property type="entry name" value="PHD FINGER PROTEINS"/>
    <property type="match status" value="1"/>
</dbReference>
<dbReference type="InterPro" id="IPR036427">
    <property type="entry name" value="Bromodomain-like_sf"/>
</dbReference>
<evidence type="ECO:0000256" key="4">
    <source>
        <dbReference type="ARBA" id="ARBA00022771"/>
    </source>
</evidence>
<dbReference type="PROSITE" id="PS01359">
    <property type="entry name" value="ZF_PHD_1"/>
    <property type="match status" value="1"/>
</dbReference>
<feature type="compositionally biased region" description="Acidic residues" evidence="12">
    <location>
        <begin position="869"/>
        <end position="905"/>
    </location>
</feature>
<evidence type="ECO:0000256" key="10">
    <source>
        <dbReference type="PROSITE-ProRule" id="PRU00146"/>
    </source>
</evidence>
<keyword evidence="6" id="KW-0007">Acetylation</keyword>
<dbReference type="InterPro" id="IPR001965">
    <property type="entry name" value="Znf_PHD"/>
</dbReference>
<dbReference type="FunFam" id="3.30.40.10:FF:000008">
    <property type="entry name" value="Bromodomain containing 1, isoform CRA_a"/>
    <property type="match status" value="1"/>
</dbReference>
<dbReference type="Pfam" id="PF00439">
    <property type="entry name" value="Bromodomain"/>
    <property type="match status" value="1"/>
</dbReference>
<keyword evidence="7 9" id="KW-0103">Bromodomain</keyword>
<dbReference type="InterPro" id="IPR019787">
    <property type="entry name" value="Znf_PHD-finger"/>
</dbReference>
<evidence type="ECO:0000256" key="12">
    <source>
        <dbReference type="SAM" id="MobiDB-lite"/>
    </source>
</evidence>
<evidence type="ECO:0000259" key="16">
    <source>
        <dbReference type="PROSITE" id="PS51805"/>
    </source>
</evidence>
<evidence type="ECO:0000256" key="9">
    <source>
        <dbReference type="PROSITE-ProRule" id="PRU00035"/>
    </source>
</evidence>
<keyword evidence="8" id="KW-0539">Nucleus</keyword>
<feature type="compositionally biased region" description="Basic and acidic residues" evidence="12">
    <location>
        <begin position="661"/>
        <end position="673"/>
    </location>
</feature>
<dbReference type="InterPro" id="IPR000313">
    <property type="entry name" value="PWWP_dom"/>
</dbReference>
<keyword evidence="18" id="KW-1185">Reference proteome</keyword>
<dbReference type="OrthoDB" id="20839at2759"/>
<organism evidence="17 18">
    <name type="scientific">Phlebiopsis gigantea (strain 11061_1 CR5-6)</name>
    <name type="common">White-rot fungus</name>
    <name type="synonym">Peniophora gigantea</name>
    <dbReference type="NCBI Taxonomy" id="745531"/>
    <lineage>
        <taxon>Eukaryota</taxon>
        <taxon>Fungi</taxon>
        <taxon>Dikarya</taxon>
        <taxon>Basidiomycota</taxon>
        <taxon>Agaricomycotina</taxon>
        <taxon>Agaricomycetes</taxon>
        <taxon>Polyporales</taxon>
        <taxon>Phanerochaetaceae</taxon>
        <taxon>Phlebiopsis</taxon>
    </lineage>
</organism>
<dbReference type="EMBL" id="KN840540">
    <property type="protein sequence ID" value="KIP05543.1"/>
    <property type="molecule type" value="Genomic_DNA"/>
</dbReference>
<name>A0A0C3PHY7_PHLG1</name>
<reference evidence="17 18" key="1">
    <citation type="journal article" date="2014" name="PLoS Genet.">
        <title>Analysis of the Phlebiopsis gigantea genome, transcriptome and secretome provides insight into its pioneer colonization strategies of wood.</title>
        <authorList>
            <person name="Hori C."/>
            <person name="Ishida T."/>
            <person name="Igarashi K."/>
            <person name="Samejima M."/>
            <person name="Suzuki H."/>
            <person name="Master E."/>
            <person name="Ferreira P."/>
            <person name="Ruiz-Duenas F.J."/>
            <person name="Held B."/>
            <person name="Canessa P."/>
            <person name="Larrondo L.F."/>
            <person name="Schmoll M."/>
            <person name="Druzhinina I.S."/>
            <person name="Kubicek C.P."/>
            <person name="Gaskell J.A."/>
            <person name="Kersten P."/>
            <person name="St John F."/>
            <person name="Glasner J."/>
            <person name="Sabat G."/>
            <person name="Splinter BonDurant S."/>
            <person name="Syed K."/>
            <person name="Yadav J."/>
            <person name="Mgbeahuruike A.C."/>
            <person name="Kovalchuk A."/>
            <person name="Asiegbu F.O."/>
            <person name="Lackner G."/>
            <person name="Hoffmeister D."/>
            <person name="Rencoret J."/>
            <person name="Gutierrez A."/>
            <person name="Sun H."/>
            <person name="Lindquist E."/>
            <person name="Barry K."/>
            <person name="Riley R."/>
            <person name="Grigoriev I.V."/>
            <person name="Henrissat B."/>
            <person name="Kues U."/>
            <person name="Berka R.M."/>
            <person name="Martinez A.T."/>
            <person name="Covert S.F."/>
            <person name="Blanchette R.A."/>
            <person name="Cullen D."/>
        </authorList>
    </citation>
    <scope>NUCLEOTIDE SEQUENCE [LARGE SCALE GENOMIC DNA]</scope>
    <source>
        <strain evidence="17 18">11061_1 CR5-6</strain>
    </source>
</reference>
<dbReference type="SMART" id="SM00293">
    <property type="entry name" value="PWWP"/>
    <property type="match status" value="1"/>
</dbReference>
<dbReference type="InterPro" id="IPR018359">
    <property type="entry name" value="Bromodomain_CS"/>
</dbReference>
<dbReference type="AlphaFoldDB" id="A0A0C3PHY7"/>
<evidence type="ECO:0000256" key="7">
    <source>
        <dbReference type="ARBA" id="ARBA00023117"/>
    </source>
</evidence>
<feature type="domain" description="PWWP" evidence="15">
    <location>
        <begin position="1067"/>
        <end position="1135"/>
    </location>
</feature>
<dbReference type="PROSITE" id="PS00633">
    <property type="entry name" value="BROMODOMAIN_1"/>
    <property type="match status" value="1"/>
</dbReference>
<dbReference type="SUPFAM" id="SSF47370">
    <property type="entry name" value="Bromodomain"/>
    <property type="match status" value="1"/>
</dbReference>
<dbReference type="Pfam" id="PF13831">
    <property type="entry name" value="PHD_2"/>
    <property type="match status" value="1"/>
</dbReference>
<evidence type="ECO:0000313" key="17">
    <source>
        <dbReference type="EMBL" id="KIP05543.1"/>
    </source>
</evidence>
<dbReference type="PANTHER" id="PTHR13793:SF107">
    <property type="entry name" value="BROMODOMAIN-CONTAINING PROTEIN HOMOLOG"/>
    <property type="match status" value="1"/>
</dbReference>
<dbReference type="CDD" id="cd04369">
    <property type="entry name" value="Bromodomain"/>
    <property type="match status" value="1"/>
</dbReference>
<keyword evidence="1" id="KW-0597">Phosphoprotein</keyword>
<keyword evidence="3" id="KW-0677">Repeat</keyword>